<dbReference type="GO" id="GO:0016763">
    <property type="term" value="F:pentosyltransferase activity"/>
    <property type="evidence" value="ECO:0007669"/>
    <property type="project" value="TreeGrafter"/>
</dbReference>
<comment type="caution">
    <text evidence="9">The sequence shown here is derived from an EMBL/GenBank/DDBJ whole genome shotgun (WGS) entry which is preliminary data.</text>
</comment>
<evidence type="ECO:0000256" key="3">
    <source>
        <dbReference type="ARBA" id="ARBA00022676"/>
    </source>
</evidence>
<keyword evidence="2" id="KW-1003">Cell membrane</keyword>
<comment type="subcellular location">
    <subcellularLocation>
        <location evidence="1">Cell membrane</location>
        <topology evidence="1">Multi-pass membrane protein</topology>
    </subcellularLocation>
</comment>
<dbReference type="Proteomes" id="UP000264702">
    <property type="component" value="Unassembled WGS sequence"/>
</dbReference>
<evidence type="ECO:0000256" key="8">
    <source>
        <dbReference type="SAM" id="Phobius"/>
    </source>
</evidence>
<keyword evidence="6 8" id="KW-1133">Transmembrane helix</keyword>
<evidence type="ECO:0000256" key="4">
    <source>
        <dbReference type="ARBA" id="ARBA00022679"/>
    </source>
</evidence>
<keyword evidence="7 8" id="KW-0472">Membrane</keyword>
<dbReference type="PANTHER" id="PTHR33908:SF11">
    <property type="entry name" value="MEMBRANE PROTEIN"/>
    <property type="match status" value="1"/>
</dbReference>
<gene>
    <name evidence="9" type="ORF">D0Y96_16315</name>
</gene>
<keyword evidence="3" id="KW-0328">Glycosyltransferase</keyword>
<dbReference type="OrthoDB" id="116239at2"/>
<evidence type="ECO:0000256" key="2">
    <source>
        <dbReference type="ARBA" id="ARBA00022475"/>
    </source>
</evidence>
<keyword evidence="4" id="KW-0808">Transferase</keyword>
<feature type="transmembrane region" description="Helical" evidence="8">
    <location>
        <begin position="360"/>
        <end position="378"/>
    </location>
</feature>
<evidence type="ECO:0000256" key="6">
    <source>
        <dbReference type="ARBA" id="ARBA00022989"/>
    </source>
</evidence>
<feature type="transmembrane region" description="Helical" evidence="8">
    <location>
        <begin position="76"/>
        <end position="108"/>
    </location>
</feature>
<feature type="transmembrane region" description="Helical" evidence="8">
    <location>
        <begin position="213"/>
        <end position="231"/>
    </location>
</feature>
<dbReference type="EMBL" id="QVQT01000006">
    <property type="protein sequence ID" value="RFU15255.1"/>
    <property type="molecule type" value="Genomic_DNA"/>
</dbReference>
<keyword evidence="5 8" id="KW-0812">Transmembrane</keyword>
<evidence type="ECO:0000313" key="9">
    <source>
        <dbReference type="EMBL" id="RFU15255.1"/>
    </source>
</evidence>
<feature type="transmembrane region" description="Helical" evidence="8">
    <location>
        <begin position="120"/>
        <end position="143"/>
    </location>
</feature>
<evidence type="ECO:0000256" key="5">
    <source>
        <dbReference type="ARBA" id="ARBA00022692"/>
    </source>
</evidence>
<feature type="transmembrane region" description="Helical" evidence="8">
    <location>
        <begin position="163"/>
        <end position="193"/>
    </location>
</feature>
<proteinExistence type="predicted"/>
<reference evidence="9 10" key="1">
    <citation type="submission" date="2018-08" db="EMBL/GenBank/DDBJ databases">
        <title>Acidipila sp. 4G-K13, an acidobacterium isolated from forest soil.</title>
        <authorList>
            <person name="Gao Z.-H."/>
            <person name="Qiu L.-H."/>
        </authorList>
    </citation>
    <scope>NUCLEOTIDE SEQUENCE [LARGE SCALE GENOMIC DNA]</scope>
    <source>
        <strain evidence="9 10">4G-K13</strain>
    </source>
</reference>
<dbReference type="InterPro" id="IPR050297">
    <property type="entry name" value="LipidA_mod_glycosyltrf_83"/>
</dbReference>
<dbReference type="GO" id="GO:0005886">
    <property type="term" value="C:plasma membrane"/>
    <property type="evidence" value="ECO:0007669"/>
    <property type="project" value="UniProtKB-SubCell"/>
</dbReference>
<name>A0A372IK69_9BACT</name>
<feature type="transmembrane region" description="Helical" evidence="8">
    <location>
        <begin position="281"/>
        <end position="299"/>
    </location>
</feature>
<feature type="transmembrane region" description="Helical" evidence="8">
    <location>
        <begin position="333"/>
        <end position="351"/>
    </location>
</feature>
<keyword evidence="10" id="KW-1185">Reference proteome</keyword>
<dbReference type="AlphaFoldDB" id="A0A372IK69"/>
<protein>
    <submittedName>
        <fullName evidence="9">Uncharacterized protein</fullName>
    </submittedName>
</protein>
<sequence>MTEQDLGEKHQAGSRIKYVLLVIVPLYLYLSLFSLSALPFYQDGDQTFFWEYAMRMLYGEVVYRDFFQFTPPGTDLIFLAVFRIFGLHAWVFGFVVILIGALLCWICLSISRQIMDAPSALLAMSLFLVFVFGKTLGATHHWFSLFAALCAVRVLMRARTSAGAAFAGVLLAIASFFTQTTGAVVLIAVLLFLAWDESSLPSKWPAVLKLQSLLLFTFCVTLFILNAWFIWKAGWRQIWYCQVTFPAHYVEYGRHMLFPGLHRQDGGGVSLRNVLDLARRLLLYLLPFVVYPLIGWQALRRRQDQAGGVRRSVILCAFAGAALWLEMITRSNWVRISVIAMPAIILLVWAGTRKAGIRRCLLGTGWVLVLACAIAHIWSRQHQNLCVTQLPIGKVLLPPPEHEKLSLLAQDTKPGEYFFQAMWLNVYPALMLRSPAFVDELWASETTRPEYAERTLQQLQQRQVTYILWSPRLNSPMNPARPWEYHLNAIHAWLRSHYRLIHIFSDQDELWQKN</sequence>
<dbReference type="RefSeq" id="WP_117302050.1">
    <property type="nucleotide sequence ID" value="NZ_QVQT02000006.1"/>
</dbReference>
<accession>A0A372IK69</accession>
<evidence type="ECO:0000256" key="1">
    <source>
        <dbReference type="ARBA" id="ARBA00004651"/>
    </source>
</evidence>
<evidence type="ECO:0000256" key="7">
    <source>
        <dbReference type="ARBA" id="ARBA00023136"/>
    </source>
</evidence>
<organism evidence="9 10">
    <name type="scientific">Paracidobacterium acidisoli</name>
    <dbReference type="NCBI Taxonomy" id="2303751"/>
    <lineage>
        <taxon>Bacteria</taxon>
        <taxon>Pseudomonadati</taxon>
        <taxon>Acidobacteriota</taxon>
        <taxon>Terriglobia</taxon>
        <taxon>Terriglobales</taxon>
        <taxon>Acidobacteriaceae</taxon>
        <taxon>Paracidobacterium</taxon>
    </lineage>
</organism>
<evidence type="ECO:0000313" key="10">
    <source>
        <dbReference type="Proteomes" id="UP000264702"/>
    </source>
</evidence>
<dbReference type="PANTHER" id="PTHR33908">
    <property type="entry name" value="MANNOSYLTRANSFERASE YKCB-RELATED"/>
    <property type="match status" value="1"/>
</dbReference>
<dbReference type="GO" id="GO:0009103">
    <property type="term" value="P:lipopolysaccharide biosynthetic process"/>
    <property type="evidence" value="ECO:0007669"/>
    <property type="project" value="UniProtKB-ARBA"/>
</dbReference>
<feature type="transmembrane region" description="Helical" evidence="8">
    <location>
        <begin position="18"/>
        <end position="41"/>
    </location>
</feature>
<feature type="transmembrane region" description="Helical" evidence="8">
    <location>
        <begin position="311"/>
        <end position="327"/>
    </location>
</feature>